<name>A0A8H5G3E7_9AGAR</name>
<sequence>MDSPSFKFPPAPCPTPTSMPSLSSPIPGLDHPIAGFNRPSVSPSMDSFVRLSNRIKELETELKIKEAIVLGLNAELEKETQDRPQAAAKVDREAEGWKRMNTTAQQLISTMQAEIRFLSTVSLQGARGNIVRLETVIRNYMTSLDGAFLLLHEAIRSGASVDVIRDHATTAGMAFDGLGTMLLHTFTASKTITGTIQEGDSTMNRILPYPDRDIACIENIVMNLPHPGPGPVPAALLASLLPVPSTNAFINPAAAPPAFPKSGINLPPPTNPFMTPARHSNVPSAPVQPPTPSKSLKIARPASSMASPMGNPIPSVQGRRTFNGKSGFKFPKNSKGHGRSASIRNKKQLDKEN</sequence>
<gene>
    <name evidence="3" type="ORF">D9758_012496</name>
</gene>
<dbReference type="EMBL" id="JAACJM010000051">
    <property type="protein sequence ID" value="KAF5357511.1"/>
    <property type="molecule type" value="Genomic_DNA"/>
</dbReference>
<evidence type="ECO:0000256" key="2">
    <source>
        <dbReference type="SAM" id="MobiDB-lite"/>
    </source>
</evidence>
<organism evidence="3 4">
    <name type="scientific">Tetrapyrgos nigripes</name>
    <dbReference type="NCBI Taxonomy" id="182062"/>
    <lineage>
        <taxon>Eukaryota</taxon>
        <taxon>Fungi</taxon>
        <taxon>Dikarya</taxon>
        <taxon>Basidiomycota</taxon>
        <taxon>Agaricomycotina</taxon>
        <taxon>Agaricomycetes</taxon>
        <taxon>Agaricomycetidae</taxon>
        <taxon>Agaricales</taxon>
        <taxon>Marasmiineae</taxon>
        <taxon>Marasmiaceae</taxon>
        <taxon>Tetrapyrgos</taxon>
    </lineage>
</organism>
<accession>A0A8H5G3E7</accession>
<dbReference type="Proteomes" id="UP000559256">
    <property type="component" value="Unassembled WGS sequence"/>
</dbReference>
<keyword evidence="4" id="KW-1185">Reference proteome</keyword>
<evidence type="ECO:0000256" key="1">
    <source>
        <dbReference type="SAM" id="Coils"/>
    </source>
</evidence>
<evidence type="ECO:0000313" key="3">
    <source>
        <dbReference type="EMBL" id="KAF5357511.1"/>
    </source>
</evidence>
<dbReference type="AlphaFoldDB" id="A0A8H5G3E7"/>
<feature type="region of interest" description="Disordered" evidence="2">
    <location>
        <begin position="277"/>
        <end position="353"/>
    </location>
</feature>
<feature type="coiled-coil region" evidence="1">
    <location>
        <begin position="48"/>
        <end position="75"/>
    </location>
</feature>
<comment type="caution">
    <text evidence="3">The sequence shown here is derived from an EMBL/GenBank/DDBJ whole genome shotgun (WGS) entry which is preliminary data.</text>
</comment>
<protein>
    <submittedName>
        <fullName evidence="3">Uncharacterized protein</fullName>
    </submittedName>
</protein>
<reference evidence="3 4" key="1">
    <citation type="journal article" date="2020" name="ISME J.">
        <title>Uncovering the hidden diversity of litter-decomposition mechanisms in mushroom-forming fungi.</title>
        <authorList>
            <person name="Floudas D."/>
            <person name="Bentzer J."/>
            <person name="Ahren D."/>
            <person name="Johansson T."/>
            <person name="Persson P."/>
            <person name="Tunlid A."/>
        </authorList>
    </citation>
    <scope>NUCLEOTIDE SEQUENCE [LARGE SCALE GENOMIC DNA]</scope>
    <source>
        <strain evidence="3 4">CBS 291.85</strain>
    </source>
</reference>
<keyword evidence="1" id="KW-0175">Coiled coil</keyword>
<evidence type="ECO:0000313" key="4">
    <source>
        <dbReference type="Proteomes" id="UP000559256"/>
    </source>
</evidence>
<feature type="compositionally biased region" description="Pro residues" evidence="2">
    <location>
        <begin position="7"/>
        <end position="17"/>
    </location>
</feature>
<proteinExistence type="predicted"/>
<feature type="region of interest" description="Disordered" evidence="2">
    <location>
        <begin position="1"/>
        <end position="25"/>
    </location>
</feature>